<dbReference type="HOGENOM" id="CLU_2602634_0_0_3"/>
<evidence type="ECO:0000313" key="2">
    <source>
        <dbReference type="Proteomes" id="UP000010478"/>
    </source>
</evidence>
<gene>
    <name evidence="1" type="ORF">Osc7112_2665</name>
</gene>
<dbReference type="EMBL" id="CP003614">
    <property type="protein sequence ID" value="AFZ07079.1"/>
    <property type="molecule type" value="Genomic_DNA"/>
</dbReference>
<organism evidence="1 2">
    <name type="scientific">Phormidium nigroviride PCC 7112</name>
    <dbReference type="NCBI Taxonomy" id="179408"/>
    <lineage>
        <taxon>Bacteria</taxon>
        <taxon>Bacillati</taxon>
        <taxon>Cyanobacteriota</taxon>
        <taxon>Cyanophyceae</taxon>
        <taxon>Oscillatoriophycideae</taxon>
        <taxon>Oscillatoriales</taxon>
        <taxon>Oscillatoriaceae</taxon>
        <taxon>Phormidium</taxon>
    </lineage>
</organism>
<dbReference type="Proteomes" id="UP000010478">
    <property type="component" value="Chromosome"/>
</dbReference>
<sequence>MGVEKPGFYDNTSLSPVNSVKNPVSFVEVRPRLFNIITNIFNTSSDFGSKTIVNLRIYNTARKLESVSQDVVFVNDCYK</sequence>
<proteinExistence type="predicted"/>
<keyword evidence="2" id="KW-1185">Reference proteome</keyword>
<protein>
    <submittedName>
        <fullName evidence="1">Uncharacterized protein</fullName>
    </submittedName>
</protein>
<accession>K9VHU1</accession>
<reference evidence="1 2" key="1">
    <citation type="submission" date="2012-05" db="EMBL/GenBank/DDBJ databases">
        <title>Finished chromosome of genome of Oscillatoria sp. PCC 7112.</title>
        <authorList>
            <consortium name="US DOE Joint Genome Institute"/>
            <person name="Gugger M."/>
            <person name="Coursin T."/>
            <person name="Rippka R."/>
            <person name="Tandeau De Marsac N."/>
            <person name="Huntemann M."/>
            <person name="Wei C.-L."/>
            <person name="Han J."/>
            <person name="Detter J.C."/>
            <person name="Han C."/>
            <person name="Tapia R."/>
            <person name="Davenport K."/>
            <person name="Daligault H."/>
            <person name="Erkkila T."/>
            <person name="Gu W."/>
            <person name="Munk A.C.C."/>
            <person name="Teshima H."/>
            <person name="Xu Y."/>
            <person name="Chain P."/>
            <person name="Chen A."/>
            <person name="Krypides N."/>
            <person name="Mavromatis K."/>
            <person name="Markowitz V."/>
            <person name="Szeto E."/>
            <person name="Ivanova N."/>
            <person name="Mikhailova N."/>
            <person name="Ovchinnikova G."/>
            <person name="Pagani I."/>
            <person name="Pati A."/>
            <person name="Goodwin L."/>
            <person name="Peters L."/>
            <person name="Pitluck S."/>
            <person name="Woyke T."/>
            <person name="Kerfeld C."/>
        </authorList>
    </citation>
    <scope>NUCLEOTIDE SEQUENCE [LARGE SCALE GENOMIC DNA]</scope>
    <source>
        <strain evidence="1 2">PCC 7112</strain>
    </source>
</reference>
<evidence type="ECO:0000313" key="1">
    <source>
        <dbReference type="EMBL" id="AFZ07079.1"/>
    </source>
</evidence>
<dbReference type="KEGG" id="oni:Osc7112_2665"/>
<name>K9VHU1_9CYAN</name>
<dbReference type="AlphaFoldDB" id="K9VHU1"/>